<dbReference type="AlphaFoldDB" id="A0A3N0E8U6"/>
<dbReference type="OrthoDB" id="4772026at2"/>
<dbReference type="GO" id="GO:0046677">
    <property type="term" value="P:response to antibiotic"/>
    <property type="evidence" value="ECO:0007669"/>
    <property type="project" value="UniProtKB-KW"/>
</dbReference>
<dbReference type="PROSITE" id="PS51012">
    <property type="entry name" value="ABC_TM2"/>
    <property type="match status" value="1"/>
</dbReference>
<evidence type="ECO:0000256" key="2">
    <source>
        <dbReference type="ARBA" id="ARBA00022692"/>
    </source>
</evidence>
<keyword evidence="9" id="KW-1185">Reference proteome</keyword>
<accession>A0A3N0E8U6</accession>
<evidence type="ECO:0000256" key="1">
    <source>
        <dbReference type="ARBA" id="ARBA00004141"/>
    </source>
</evidence>
<dbReference type="PANTHER" id="PTHR43229">
    <property type="entry name" value="NODULATION PROTEIN J"/>
    <property type="match status" value="1"/>
</dbReference>
<comment type="similarity">
    <text evidence="6">Belongs to the ABC-2 integral membrane protein family.</text>
</comment>
<keyword evidence="5" id="KW-0046">Antibiotic resistance</keyword>
<feature type="transmembrane region" description="Helical" evidence="6">
    <location>
        <begin position="151"/>
        <end position="174"/>
    </location>
</feature>
<dbReference type="PIRSF" id="PIRSF006648">
    <property type="entry name" value="DrrB"/>
    <property type="match status" value="1"/>
</dbReference>
<comment type="caution">
    <text evidence="8">The sequence shown here is derived from an EMBL/GenBank/DDBJ whole genome shotgun (WGS) entry which is preliminary data.</text>
</comment>
<reference evidence="8 9" key="1">
    <citation type="submission" date="2018-11" db="EMBL/GenBank/DDBJ databases">
        <title>The genome draft of YIM 96095.</title>
        <authorList>
            <person name="Tang S.-K."/>
            <person name="Chunyu W.-X."/>
            <person name="Feng Y.-Z."/>
        </authorList>
    </citation>
    <scope>NUCLEOTIDE SEQUENCE [LARGE SCALE GENOMIC DNA]</scope>
    <source>
        <strain evidence="8 9">YIM 96095</strain>
    </source>
</reference>
<protein>
    <recommendedName>
        <fullName evidence="6">Transport permease protein</fullName>
    </recommendedName>
</protein>
<dbReference type="InterPro" id="IPR013525">
    <property type="entry name" value="ABC2_TM"/>
</dbReference>
<evidence type="ECO:0000313" key="8">
    <source>
        <dbReference type="EMBL" id="RNL84265.1"/>
    </source>
</evidence>
<dbReference type="InterPro" id="IPR000412">
    <property type="entry name" value="ABC_2_transport"/>
</dbReference>
<dbReference type="EMBL" id="RJMB01000012">
    <property type="protein sequence ID" value="RNL84265.1"/>
    <property type="molecule type" value="Genomic_DNA"/>
</dbReference>
<evidence type="ECO:0000256" key="6">
    <source>
        <dbReference type="RuleBase" id="RU361157"/>
    </source>
</evidence>
<keyword evidence="2 6" id="KW-0812">Transmembrane</keyword>
<feature type="transmembrane region" description="Helical" evidence="6">
    <location>
        <begin position="243"/>
        <end position="261"/>
    </location>
</feature>
<gene>
    <name evidence="8" type="ORF">EFW17_13205</name>
</gene>
<feature type="transmembrane region" description="Helical" evidence="6">
    <location>
        <begin position="64"/>
        <end position="86"/>
    </location>
</feature>
<feature type="domain" description="ABC transmembrane type-2" evidence="7">
    <location>
        <begin position="24"/>
        <end position="267"/>
    </location>
</feature>
<dbReference type="GO" id="GO:0043190">
    <property type="term" value="C:ATP-binding cassette (ABC) transporter complex"/>
    <property type="evidence" value="ECO:0007669"/>
    <property type="project" value="InterPro"/>
</dbReference>
<evidence type="ECO:0000313" key="9">
    <source>
        <dbReference type="Proteomes" id="UP000269198"/>
    </source>
</evidence>
<dbReference type="GO" id="GO:0140359">
    <property type="term" value="F:ABC-type transporter activity"/>
    <property type="evidence" value="ECO:0007669"/>
    <property type="project" value="InterPro"/>
</dbReference>
<feature type="transmembrane region" description="Helical" evidence="6">
    <location>
        <begin position="118"/>
        <end position="139"/>
    </location>
</feature>
<dbReference type="Pfam" id="PF01061">
    <property type="entry name" value="ABC2_membrane"/>
    <property type="match status" value="1"/>
</dbReference>
<proteinExistence type="inferred from homology"/>
<keyword evidence="4 6" id="KW-0472">Membrane</keyword>
<evidence type="ECO:0000256" key="5">
    <source>
        <dbReference type="ARBA" id="ARBA00023251"/>
    </source>
</evidence>
<feature type="transmembrane region" description="Helical" evidence="6">
    <location>
        <begin position="186"/>
        <end position="204"/>
    </location>
</feature>
<sequence>MSTLLTFRIMLVREVRVIRREFVSFVLRTIMQPFFFVFVFAYVLPSMAAGEGGAMFVGAGDGPSYSTVLVPGLLASSMLFGGFMAVSMPLIMELSDNNEIEDRVLAPLPVWAVGLEKIVAGALQGLLAAVVVFPALYLVHAEGAAPAIDVANWPLLIVVLLSVSLLASALGLLLGTVIDARKISTIFGVIVVPVTMLGCVYYPWSALETIPWLQVLVLFNPMVYASEGLRATLTSGVGHMDTWAYLLFLVAGTGALTWLAVRSFTRRVRR</sequence>
<name>A0A3N0E8U6_9ACTN</name>
<organism evidence="8 9">
    <name type="scientific">Halostreptopolyspora alba</name>
    <dbReference type="NCBI Taxonomy" id="2487137"/>
    <lineage>
        <taxon>Bacteria</taxon>
        <taxon>Bacillati</taxon>
        <taxon>Actinomycetota</taxon>
        <taxon>Actinomycetes</taxon>
        <taxon>Streptosporangiales</taxon>
        <taxon>Nocardiopsidaceae</taxon>
        <taxon>Halostreptopolyspora</taxon>
    </lineage>
</organism>
<evidence type="ECO:0000259" key="7">
    <source>
        <dbReference type="PROSITE" id="PS51012"/>
    </source>
</evidence>
<dbReference type="PANTHER" id="PTHR43229:SF3">
    <property type="entry name" value="ABC-TYPE MULTIDRUG TRANSPORT SYSTEM, PERMEASE COMPONENT"/>
    <property type="match status" value="1"/>
</dbReference>
<keyword evidence="6" id="KW-0813">Transport</keyword>
<keyword evidence="6" id="KW-1003">Cell membrane</keyword>
<evidence type="ECO:0000256" key="4">
    <source>
        <dbReference type="ARBA" id="ARBA00023136"/>
    </source>
</evidence>
<dbReference type="Proteomes" id="UP000269198">
    <property type="component" value="Unassembled WGS sequence"/>
</dbReference>
<feature type="transmembrane region" description="Helical" evidence="6">
    <location>
        <begin position="21"/>
        <end position="44"/>
    </location>
</feature>
<dbReference type="InterPro" id="IPR051784">
    <property type="entry name" value="Nod_factor_ABC_transporter"/>
</dbReference>
<keyword evidence="3 6" id="KW-1133">Transmembrane helix</keyword>
<dbReference type="InterPro" id="IPR047817">
    <property type="entry name" value="ABC2_TM_bact-type"/>
</dbReference>
<evidence type="ECO:0000256" key="3">
    <source>
        <dbReference type="ARBA" id="ARBA00022989"/>
    </source>
</evidence>
<comment type="subcellular location">
    <subcellularLocation>
        <location evidence="6">Cell membrane</location>
        <topology evidence="6">Multi-pass membrane protein</topology>
    </subcellularLocation>
    <subcellularLocation>
        <location evidence="1">Membrane</location>
        <topology evidence="1">Multi-pass membrane protein</topology>
    </subcellularLocation>
</comment>